<feature type="transmembrane region" description="Helical" evidence="1">
    <location>
        <begin position="7"/>
        <end position="24"/>
    </location>
</feature>
<reference evidence="2" key="2">
    <citation type="submission" date="2023-06" db="EMBL/GenBank/DDBJ databases">
        <authorList>
            <consortium name="Lawrence Berkeley National Laboratory"/>
            <person name="Haridas S."/>
            <person name="Hensen N."/>
            <person name="Bonometti L."/>
            <person name="Westerberg I."/>
            <person name="Brannstrom I.O."/>
            <person name="Guillou S."/>
            <person name="Cros-Aarteil S."/>
            <person name="Calhoun S."/>
            <person name="Kuo A."/>
            <person name="Mondo S."/>
            <person name="Pangilinan J."/>
            <person name="Riley R."/>
            <person name="Labutti K."/>
            <person name="Andreopoulos B."/>
            <person name="Lipzen A."/>
            <person name="Chen C."/>
            <person name="Yanf M."/>
            <person name="Daum C."/>
            <person name="Ng V."/>
            <person name="Clum A."/>
            <person name="Steindorff A."/>
            <person name="Ohm R."/>
            <person name="Martin F."/>
            <person name="Silar P."/>
            <person name="Natvig D."/>
            <person name="Lalanne C."/>
            <person name="Gautier V."/>
            <person name="Ament-Velasquez S.L."/>
            <person name="Kruys A."/>
            <person name="Hutchinson M.I."/>
            <person name="Powell A.J."/>
            <person name="Barry K."/>
            <person name="Miller A.N."/>
            <person name="Grigoriev I.V."/>
            <person name="Debuchy R."/>
            <person name="Gladieux P."/>
            <person name="Thoren M.H."/>
            <person name="Johannesson H."/>
        </authorList>
    </citation>
    <scope>NUCLEOTIDE SEQUENCE</scope>
    <source>
        <strain evidence="2">CBS 958.72</strain>
    </source>
</reference>
<organism evidence="2 3">
    <name type="scientific">Lasiosphaeria ovina</name>
    <dbReference type="NCBI Taxonomy" id="92902"/>
    <lineage>
        <taxon>Eukaryota</taxon>
        <taxon>Fungi</taxon>
        <taxon>Dikarya</taxon>
        <taxon>Ascomycota</taxon>
        <taxon>Pezizomycotina</taxon>
        <taxon>Sordariomycetes</taxon>
        <taxon>Sordariomycetidae</taxon>
        <taxon>Sordariales</taxon>
        <taxon>Lasiosphaeriaceae</taxon>
        <taxon>Lasiosphaeria</taxon>
    </lineage>
</organism>
<keyword evidence="1" id="KW-1133">Transmembrane helix</keyword>
<evidence type="ECO:0000313" key="2">
    <source>
        <dbReference type="EMBL" id="KAK3372845.1"/>
    </source>
</evidence>
<keyword evidence="1" id="KW-0812">Transmembrane</keyword>
<name>A0AAE0KBA2_9PEZI</name>
<keyword evidence="1" id="KW-0472">Membrane</keyword>
<accession>A0AAE0KBA2</accession>
<sequence length="311" mass="35319">MVMSPELAGAMFAFICYAFWFWGIEVISRPTYASKPWKEDLKLVFAGLEKLFEIKVTDSCSHHVPITPGHTISTDPPLYTAEEVAKVMCGDLYWQSPLTVIVSASRKNNMYAMPLTSANKDLQARYDGAASGKYNWSFIFDHIFSYGHDIQSVARLGFGAEGYKPCLKYLSTSYIQLVNLLGTIEFRRLGGADSAKKAEHHIVFMLAHFMESMYHDQWKRRASTTRLPSVDAYIAALVWGRMEALPERSRLPGNVFKTWLEKMKANNVGAQPTENPNNKKEFRVSAEQFELKTPWAITEDEEKRHLPTAAK</sequence>
<gene>
    <name evidence="2" type="ORF">B0T24DRAFT_702116</name>
</gene>
<dbReference type="AlphaFoldDB" id="A0AAE0KBA2"/>
<dbReference type="Proteomes" id="UP001287356">
    <property type="component" value="Unassembled WGS sequence"/>
</dbReference>
<protein>
    <submittedName>
        <fullName evidence="2">Uncharacterized protein</fullName>
    </submittedName>
</protein>
<evidence type="ECO:0000256" key="1">
    <source>
        <dbReference type="SAM" id="Phobius"/>
    </source>
</evidence>
<evidence type="ECO:0000313" key="3">
    <source>
        <dbReference type="Proteomes" id="UP001287356"/>
    </source>
</evidence>
<reference evidence="2" key="1">
    <citation type="journal article" date="2023" name="Mol. Phylogenet. Evol.">
        <title>Genome-scale phylogeny and comparative genomics of the fungal order Sordariales.</title>
        <authorList>
            <person name="Hensen N."/>
            <person name="Bonometti L."/>
            <person name="Westerberg I."/>
            <person name="Brannstrom I.O."/>
            <person name="Guillou S."/>
            <person name="Cros-Aarteil S."/>
            <person name="Calhoun S."/>
            <person name="Haridas S."/>
            <person name="Kuo A."/>
            <person name="Mondo S."/>
            <person name="Pangilinan J."/>
            <person name="Riley R."/>
            <person name="LaButti K."/>
            <person name="Andreopoulos B."/>
            <person name="Lipzen A."/>
            <person name="Chen C."/>
            <person name="Yan M."/>
            <person name="Daum C."/>
            <person name="Ng V."/>
            <person name="Clum A."/>
            <person name="Steindorff A."/>
            <person name="Ohm R.A."/>
            <person name="Martin F."/>
            <person name="Silar P."/>
            <person name="Natvig D.O."/>
            <person name="Lalanne C."/>
            <person name="Gautier V."/>
            <person name="Ament-Velasquez S.L."/>
            <person name="Kruys A."/>
            <person name="Hutchinson M.I."/>
            <person name="Powell A.J."/>
            <person name="Barry K."/>
            <person name="Miller A.N."/>
            <person name="Grigoriev I.V."/>
            <person name="Debuchy R."/>
            <person name="Gladieux P."/>
            <person name="Hiltunen Thoren M."/>
            <person name="Johannesson H."/>
        </authorList>
    </citation>
    <scope>NUCLEOTIDE SEQUENCE</scope>
    <source>
        <strain evidence="2">CBS 958.72</strain>
    </source>
</reference>
<comment type="caution">
    <text evidence="2">The sequence shown here is derived from an EMBL/GenBank/DDBJ whole genome shotgun (WGS) entry which is preliminary data.</text>
</comment>
<keyword evidence="3" id="KW-1185">Reference proteome</keyword>
<proteinExistence type="predicted"/>
<dbReference type="EMBL" id="JAULSN010000004">
    <property type="protein sequence ID" value="KAK3372845.1"/>
    <property type="molecule type" value="Genomic_DNA"/>
</dbReference>